<evidence type="ECO:0000256" key="4">
    <source>
        <dbReference type="SAM" id="MobiDB-lite"/>
    </source>
</evidence>
<evidence type="ECO:0000313" key="8">
    <source>
        <dbReference type="Proteomes" id="UP000199207"/>
    </source>
</evidence>
<dbReference type="GO" id="GO:0005509">
    <property type="term" value="F:calcium ion binding"/>
    <property type="evidence" value="ECO:0007669"/>
    <property type="project" value="TreeGrafter"/>
</dbReference>
<reference evidence="7 8" key="1">
    <citation type="submission" date="2016-10" db="EMBL/GenBank/DDBJ databases">
        <authorList>
            <person name="de Groot N.N."/>
        </authorList>
    </citation>
    <scope>NUCLEOTIDE SEQUENCE [LARGE SCALE GENOMIC DNA]</scope>
    <source>
        <strain evidence="7 8">CGMCC 4.5739</strain>
    </source>
</reference>
<dbReference type="SUPFAM" id="SSF63829">
    <property type="entry name" value="Calcium-dependent phosphotriesterase"/>
    <property type="match status" value="1"/>
</dbReference>
<evidence type="ECO:0000313" key="7">
    <source>
        <dbReference type="EMBL" id="SFD09930.1"/>
    </source>
</evidence>
<dbReference type="PANTHER" id="PTHR10907">
    <property type="entry name" value="REGUCALCIN"/>
    <property type="match status" value="1"/>
</dbReference>
<feature type="active site" description="Proton donor/acceptor" evidence="2">
    <location>
        <position position="99"/>
    </location>
</feature>
<feature type="binding site" evidence="3">
    <location>
        <position position="99"/>
    </location>
    <ligand>
        <name>a divalent metal cation</name>
        <dbReference type="ChEBI" id="CHEBI:60240"/>
    </ligand>
</feature>
<proteinExistence type="inferred from homology"/>
<evidence type="ECO:0000313" key="6">
    <source>
        <dbReference type="EMBL" id="SFC87567.1"/>
    </source>
</evidence>
<dbReference type="PRINTS" id="PR01790">
    <property type="entry name" value="SMP30FAMILY"/>
</dbReference>
<dbReference type="AlphaFoldDB" id="A0A1I1PVI9"/>
<gene>
    <name evidence="6" type="ORF">SAMN05421773_1078</name>
    <name evidence="7" type="ORF">SAMN05421773_109227</name>
</gene>
<dbReference type="GO" id="GO:0019853">
    <property type="term" value="P:L-ascorbic acid biosynthetic process"/>
    <property type="evidence" value="ECO:0007669"/>
    <property type="project" value="TreeGrafter"/>
</dbReference>
<dbReference type="EMBL" id="FOLM01000009">
    <property type="protein sequence ID" value="SFD09930.1"/>
    <property type="molecule type" value="Genomic_DNA"/>
</dbReference>
<comment type="similarity">
    <text evidence="1">Belongs to the SMP-30/CGR1 family.</text>
</comment>
<dbReference type="InterPro" id="IPR013658">
    <property type="entry name" value="SGL"/>
</dbReference>
<protein>
    <submittedName>
        <fullName evidence="7">SMP-30/Gluconolaconase/LRE-like region-containing protein</fullName>
    </submittedName>
</protein>
<dbReference type="InterPro" id="IPR011042">
    <property type="entry name" value="6-blade_b-propeller_TolB-like"/>
</dbReference>
<sequence length="191" mass="19880">MRMNDGCADPHGRFWADSMAYDGTPDAGSLYRGPAWSGAVTRVFEGITIPNGPAFDRDGTTMYPADSARGPARPHSADPRDGGLGAGEESVRVDDGSPDGMTVDAEGALWTAVWGAGEVRRYLPDGTLGTVLRLPETQPAGICLGGDDGSTLYVTTARVGLPEPGPLDGAVFRARVEVPGLPTAAYRSTEA</sequence>
<dbReference type="Proteomes" id="UP000199207">
    <property type="component" value="Unassembled WGS sequence"/>
</dbReference>
<feature type="binding site" evidence="3">
    <location>
        <position position="51"/>
    </location>
    <ligand>
        <name>a divalent metal cation</name>
        <dbReference type="ChEBI" id="CHEBI:60240"/>
    </ligand>
</feature>
<keyword evidence="8" id="KW-1185">Reference proteome</keyword>
<feature type="binding site" evidence="3">
    <location>
        <position position="2"/>
    </location>
    <ligand>
        <name>substrate</name>
    </ligand>
</feature>
<dbReference type="EMBL" id="FOLM01000007">
    <property type="protein sequence ID" value="SFC87567.1"/>
    <property type="molecule type" value="Genomic_DNA"/>
</dbReference>
<dbReference type="PANTHER" id="PTHR10907:SF47">
    <property type="entry name" value="REGUCALCIN"/>
    <property type="match status" value="1"/>
</dbReference>
<organism evidence="7 8">
    <name type="scientific">Streptomyces aidingensis</name>
    <dbReference type="NCBI Taxonomy" id="910347"/>
    <lineage>
        <taxon>Bacteria</taxon>
        <taxon>Bacillati</taxon>
        <taxon>Actinomycetota</taxon>
        <taxon>Actinomycetes</taxon>
        <taxon>Kitasatosporales</taxon>
        <taxon>Streptomycetaceae</taxon>
        <taxon>Streptomyces</taxon>
    </lineage>
</organism>
<accession>A0A1I1PVI9</accession>
<feature type="domain" description="SMP-30/Gluconolactonase/LRE-like region" evidence="5">
    <location>
        <begin position="1"/>
        <end position="158"/>
    </location>
</feature>
<dbReference type="Gene3D" id="2.120.10.30">
    <property type="entry name" value="TolB, C-terminal domain"/>
    <property type="match status" value="1"/>
</dbReference>
<feature type="region of interest" description="Disordered" evidence="4">
    <location>
        <begin position="55"/>
        <end position="99"/>
    </location>
</feature>
<dbReference type="STRING" id="910347.SAMN05421773_1078"/>
<dbReference type="Pfam" id="PF08450">
    <property type="entry name" value="SGL"/>
    <property type="match status" value="1"/>
</dbReference>
<keyword evidence="3" id="KW-0862">Zinc</keyword>
<evidence type="ECO:0000256" key="1">
    <source>
        <dbReference type="ARBA" id="ARBA00008853"/>
    </source>
</evidence>
<dbReference type="GO" id="GO:0004341">
    <property type="term" value="F:gluconolactonase activity"/>
    <property type="evidence" value="ECO:0007669"/>
    <property type="project" value="TreeGrafter"/>
</dbReference>
<evidence type="ECO:0000256" key="3">
    <source>
        <dbReference type="PIRSR" id="PIRSR605511-2"/>
    </source>
</evidence>
<evidence type="ECO:0000256" key="2">
    <source>
        <dbReference type="PIRSR" id="PIRSR605511-1"/>
    </source>
</evidence>
<comment type="cofactor">
    <cofactor evidence="3">
        <name>Zn(2+)</name>
        <dbReference type="ChEBI" id="CHEBI:29105"/>
    </cofactor>
    <text evidence="3">Binds 1 divalent metal cation per subunit.</text>
</comment>
<feature type="binding site" evidence="3">
    <location>
        <position position="22"/>
    </location>
    <ligand>
        <name>substrate</name>
    </ligand>
</feature>
<evidence type="ECO:0000259" key="5">
    <source>
        <dbReference type="Pfam" id="PF08450"/>
    </source>
</evidence>
<dbReference type="InterPro" id="IPR005511">
    <property type="entry name" value="SMP-30"/>
</dbReference>
<feature type="binding site" evidence="3">
    <location>
        <position position="4"/>
    </location>
    <ligand>
        <name>substrate</name>
    </ligand>
</feature>
<name>A0A1I1PVI9_9ACTN</name>
<keyword evidence="3" id="KW-0479">Metal-binding</keyword>